<feature type="region of interest" description="Disordered" evidence="1">
    <location>
        <begin position="69"/>
        <end position="137"/>
    </location>
</feature>
<organism evidence="2 3">
    <name type="scientific">Phaseolus angularis</name>
    <name type="common">Azuki bean</name>
    <name type="synonym">Vigna angularis</name>
    <dbReference type="NCBI Taxonomy" id="3914"/>
    <lineage>
        <taxon>Eukaryota</taxon>
        <taxon>Viridiplantae</taxon>
        <taxon>Streptophyta</taxon>
        <taxon>Embryophyta</taxon>
        <taxon>Tracheophyta</taxon>
        <taxon>Spermatophyta</taxon>
        <taxon>Magnoliopsida</taxon>
        <taxon>eudicotyledons</taxon>
        <taxon>Gunneridae</taxon>
        <taxon>Pentapetalae</taxon>
        <taxon>rosids</taxon>
        <taxon>fabids</taxon>
        <taxon>Fabales</taxon>
        <taxon>Fabaceae</taxon>
        <taxon>Papilionoideae</taxon>
        <taxon>50 kb inversion clade</taxon>
        <taxon>NPAAA clade</taxon>
        <taxon>indigoferoid/millettioid clade</taxon>
        <taxon>Phaseoleae</taxon>
        <taxon>Vigna</taxon>
    </lineage>
</organism>
<dbReference type="Gramene" id="KOM25703">
    <property type="protein sequence ID" value="KOM25703"/>
    <property type="gene ID" value="LR48_Vigan161s001200"/>
</dbReference>
<reference evidence="3" key="1">
    <citation type="journal article" date="2015" name="Proc. Natl. Acad. Sci. U.S.A.">
        <title>Genome sequencing of adzuki bean (Vigna angularis) provides insight into high starch and low fat accumulation and domestication.</title>
        <authorList>
            <person name="Yang K."/>
            <person name="Tian Z."/>
            <person name="Chen C."/>
            <person name="Luo L."/>
            <person name="Zhao B."/>
            <person name="Wang Z."/>
            <person name="Yu L."/>
            <person name="Li Y."/>
            <person name="Sun Y."/>
            <person name="Li W."/>
            <person name="Chen Y."/>
            <person name="Li Y."/>
            <person name="Zhang Y."/>
            <person name="Ai D."/>
            <person name="Zhao J."/>
            <person name="Shang C."/>
            <person name="Ma Y."/>
            <person name="Wu B."/>
            <person name="Wang M."/>
            <person name="Gao L."/>
            <person name="Sun D."/>
            <person name="Zhang P."/>
            <person name="Guo F."/>
            <person name="Wang W."/>
            <person name="Li Y."/>
            <person name="Wang J."/>
            <person name="Varshney R.K."/>
            <person name="Wang J."/>
            <person name="Ling H.Q."/>
            <person name="Wan P."/>
        </authorList>
    </citation>
    <scope>NUCLEOTIDE SEQUENCE</scope>
    <source>
        <strain evidence="3">cv. Jingnong 6</strain>
    </source>
</reference>
<accession>A0A0L9T541</accession>
<protein>
    <submittedName>
        <fullName evidence="2">Uncharacterized protein</fullName>
    </submittedName>
</protein>
<dbReference type="AlphaFoldDB" id="A0A0L9T541"/>
<name>A0A0L9T541_PHAAN</name>
<sequence length="137" mass="15371">MLAETYCLPKLRIPFRGFQDLLPFLIYSTQRQDLPFPNRESSSPRILPPLPDRPPSVCCQLTRATARRRQATVQLHQPPRTSDRQSASASPLTIASQPPVPPPLAILTSAANPKCHQIRGDEEKDPPFCSEDDGCWR</sequence>
<evidence type="ECO:0000313" key="3">
    <source>
        <dbReference type="Proteomes" id="UP000053144"/>
    </source>
</evidence>
<feature type="compositionally biased region" description="Polar residues" evidence="1">
    <location>
        <begin position="84"/>
        <end position="96"/>
    </location>
</feature>
<dbReference type="EMBL" id="KQ258282">
    <property type="protein sequence ID" value="KOM25703.1"/>
    <property type="molecule type" value="Genomic_DNA"/>
</dbReference>
<gene>
    <name evidence="2" type="ORF">LR48_Vigan161s001200</name>
</gene>
<dbReference type="Proteomes" id="UP000053144">
    <property type="component" value="Unassembled WGS sequence"/>
</dbReference>
<feature type="region of interest" description="Disordered" evidence="1">
    <location>
        <begin position="34"/>
        <end position="54"/>
    </location>
</feature>
<proteinExistence type="predicted"/>
<evidence type="ECO:0000256" key="1">
    <source>
        <dbReference type="SAM" id="MobiDB-lite"/>
    </source>
</evidence>
<evidence type="ECO:0000313" key="2">
    <source>
        <dbReference type="EMBL" id="KOM25703.1"/>
    </source>
</evidence>